<protein>
    <submittedName>
        <fullName evidence="1">Uncharacterized protein</fullName>
    </submittedName>
</protein>
<sequence>MLLLIYYILQTLSLRVKFPCFTDITKEHEDEAVDCLCKYRKISIVFCIHQYYLEHSSESQDLAVQ</sequence>
<name>A0A453C3Q8_AEGTS</name>
<dbReference type="Gramene" id="AET2Gv20725300.9">
    <property type="protein sequence ID" value="AET2Gv20725300.9"/>
    <property type="gene ID" value="AET2Gv20725300"/>
</dbReference>
<evidence type="ECO:0000313" key="2">
    <source>
        <dbReference type="Proteomes" id="UP000015105"/>
    </source>
</evidence>
<dbReference type="EnsemblPlants" id="AET2Gv20725300.1">
    <property type="protein sequence ID" value="AET2Gv20725300.1"/>
    <property type="gene ID" value="AET2Gv20725300"/>
</dbReference>
<organism evidence="1 2">
    <name type="scientific">Aegilops tauschii subsp. strangulata</name>
    <name type="common">Goatgrass</name>
    <dbReference type="NCBI Taxonomy" id="200361"/>
    <lineage>
        <taxon>Eukaryota</taxon>
        <taxon>Viridiplantae</taxon>
        <taxon>Streptophyta</taxon>
        <taxon>Embryophyta</taxon>
        <taxon>Tracheophyta</taxon>
        <taxon>Spermatophyta</taxon>
        <taxon>Magnoliopsida</taxon>
        <taxon>Liliopsida</taxon>
        <taxon>Poales</taxon>
        <taxon>Poaceae</taxon>
        <taxon>BOP clade</taxon>
        <taxon>Pooideae</taxon>
        <taxon>Triticodae</taxon>
        <taxon>Triticeae</taxon>
        <taxon>Triticinae</taxon>
        <taxon>Aegilops</taxon>
    </lineage>
</organism>
<keyword evidence="2" id="KW-1185">Reference proteome</keyword>
<reference evidence="2" key="2">
    <citation type="journal article" date="2017" name="Nat. Plants">
        <title>The Aegilops tauschii genome reveals multiple impacts of transposons.</title>
        <authorList>
            <person name="Zhao G."/>
            <person name="Zou C."/>
            <person name="Li K."/>
            <person name="Wang K."/>
            <person name="Li T."/>
            <person name="Gao L."/>
            <person name="Zhang X."/>
            <person name="Wang H."/>
            <person name="Yang Z."/>
            <person name="Liu X."/>
            <person name="Jiang W."/>
            <person name="Mao L."/>
            <person name="Kong X."/>
            <person name="Jiao Y."/>
            <person name="Jia J."/>
        </authorList>
    </citation>
    <scope>NUCLEOTIDE SEQUENCE [LARGE SCALE GENOMIC DNA]</scope>
    <source>
        <strain evidence="2">cv. AL8/78</strain>
    </source>
</reference>
<reference evidence="1" key="4">
    <citation type="submission" date="2019-03" db="UniProtKB">
        <authorList>
            <consortium name="EnsemblPlants"/>
        </authorList>
    </citation>
    <scope>IDENTIFICATION</scope>
</reference>
<reference evidence="1" key="5">
    <citation type="journal article" date="2021" name="G3 (Bethesda)">
        <title>Aegilops tauschii genome assembly Aet v5.0 features greater sequence contiguity and improved annotation.</title>
        <authorList>
            <person name="Wang L."/>
            <person name="Zhu T."/>
            <person name="Rodriguez J.C."/>
            <person name="Deal K.R."/>
            <person name="Dubcovsky J."/>
            <person name="McGuire P.E."/>
            <person name="Lux T."/>
            <person name="Spannagl M."/>
            <person name="Mayer K.F.X."/>
            <person name="Baldrich P."/>
            <person name="Meyers B.C."/>
            <person name="Huo N."/>
            <person name="Gu Y.Q."/>
            <person name="Zhou H."/>
            <person name="Devos K.M."/>
            <person name="Bennetzen J.L."/>
            <person name="Unver T."/>
            <person name="Budak H."/>
            <person name="Gulick P.J."/>
            <person name="Galiba G."/>
            <person name="Kalapos B."/>
            <person name="Nelson D.R."/>
            <person name="Li P."/>
            <person name="You F.M."/>
            <person name="Luo M.C."/>
            <person name="Dvorak J."/>
        </authorList>
    </citation>
    <scope>NUCLEOTIDE SEQUENCE [LARGE SCALE GENOMIC DNA]</scope>
    <source>
        <strain evidence="1">cv. AL8/78</strain>
    </source>
</reference>
<dbReference type="Proteomes" id="UP000015105">
    <property type="component" value="Chromosome 2D"/>
</dbReference>
<reference evidence="1" key="3">
    <citation type="journal article" date="2017" name="Nature">
        <title>Genome sequence of the progenitor of the wheat D genome Aegilops tauschii.</title>
        <authorList>
            <person name="Luo M.C."/>
            <person name="Gu Y.Q."/>
            <person name="Puiu D."/>
            <person name="Wang H."/>
            <person name="Twardziok S.O."/>
            <person name="Deal K.R."/>
            <person name="Huo N."/>
            <person name="Zhu T."/>
            <person name="Wang L."/>
            <person name="Wang Y."/>
            <person name="McGuire P.E."/>
            <person name="Liu S."/>
            <person name="Long H."/>
            <person name="Ramasamy R.K."/>
            <person name="Rodriguez J.C."/>
            <person name="Van S.L."/>
            <person name="Yuan L."/>
            <person name="Wang Z."/>
            <person name="Xia Z."/>
            <person name="Xiao L."/>
            <person name="Anderson O.D."/>
            <person name="Ouyang S."/>
            <person name="Liang Y."/>
            <person name="Zimin A.V."/>
            <person name="Pertea G."/>
            <person name="Qi P."/>
            <person name="Bennetzen J.L."/>
            <person name="Dai X."/>
            <person name="Dawson M.W."/>
            <person name="Muller H.G."/>
            <person name="Kugler K."/>
            <person name="Rivarola-Duarte L."/>
            <person name="Spannagl M."/>
            <person name="Mayer K.F.X."/>
            <person name="Lu F.H."/>
            <person name="Bevan M.W."/>
            <person name="Leroy P."/>
            <person name="Li P."/>
            <person name="You F.M."/>
            <person name="Sun Q."/>
            <person name="Liu Z."/>
            <person name="Lyons E."/>
            <person name="Wicker T."/>
            <person name="Salzberg S.L."/>
            <person name="Devos K.M."/>
            <person name="Dvorak J."/>
        </authorList>
    </citation>
    <scope>NUCLEOTIDE SEQUENCE [LARGE SCALE GENOMIC DNA]</scope>
    <source>
        <strain evidence="1">cv. AL8/78</strain>
    </source>
</reference>
<dbReference type="AlphaFoldDB" id="A0A453C3Q8"/>
<proteinExistence type="predicted"/>
<evidence type="ECO:0000313" key="1">
    <source>
        <dbReference type="EnsemblPlants" id="AET2Gv20725300.1"/>
    </source>
</evidence>
<accession>A0A453C3Q8</accession>
<dbReference type="EnsemblPlants" id="AET2Gv20725300.9">
    <property type="protein sequence ID" value="AET2Gv20725300.9"/>
    <property type="gene ID" value="AET2Gv20725300"/>
</dbReference>
<reference evidence="2" key="1">
    <citation type="journal article" date="2014" name="Science">
        <title>Ancient hybridizations among the ancestral genomes of bread wheat.</title>
        <authorList>
            <consortium name="International Wheat Genome Sequencing Consortium,"/>
            <person name="Marcussen T."/>
            <person name="Sandve S.R."/>
            <person name="Heier L."/>
            <person name="Spannagl M."/>
            <person name="Pfeifer M."/>
            <person name="Jakobsen K.S."/>
            <person name="Wulff B.B."/>
            <person name="Steuernagel B."/>
            <person name="Mayer K.F."/>
            <person name="Olsen O.A."/>
        </authorList>
    </citation>
    <scope>NUCLEOTIDE SEQUENCE [LARGE SCALE GENOMIC DNA]</scope>
    <source>
        <strain evidence="2">cv. AL8/78</strain>
    </source>
</reference>
<dbReference type="Gramene" id="AET2Gv20725300.1">
    <property type="protein sequence ID" value="AET2Gv20725300.1"/>
    <property type="gene ID" value="AET2Gv20725300"/>
</dbReference>